<accession>A0ABT0WQT5</accession>
<sequence>MTMHSPQQAASTDLASRYLGVLADFDTALLHRHAPHADAEKLSGLFLPSIPPNWLEARQRIMIVGCETRQWNVLPLGERFSSLEYYVERSMAVHQAYFAQQLSRADIKGRAFHNFTRAVARRSGSDGLIYANLLCMAWNKGSPVKCRHFEVIKKYSKLLLDVQIAFFQPEIIIFANGSATAGHRRDFFPLARDAQGKALGCDYVEDGIPNAQLWQFPLDHRDCYRIQHPSSRSPSSARAREFLLGLLPAR</sequence>
<protein>
    <recommendedName>
        <fullName evidence="3">Uracil DNA glycosylase superfamily protein</fullName>
    </recommendedName>
</protein>
<comment type="caution">
    <text evidence="1">The sequence shown here is derived from an EMBL/GenBank/DDBJ whole genome shotgun (WGS) entry which is preliminary data.</text>
</comment>
<dbReference type="RefSeq" id="WP_251349826.1">
    <property type="nucleotide sequence ID" value="NZ_JAMQGR010000003.1"/>
</dbReference>
<evidence type="ECO:0008006" key="3">
    <source>
        <dbReference type="Google" id="ProtNLM"/>
    </source>
</evidence>
<dbReference type="EMBL" id="JAMQGR010000003">
    <property type="protein sequence ID" value="MCM2566278.1"/>
    <property type="molecule type" value="Genomic_DNA"/>
</dbReference>
<dbReference type="Proteomes" id="UP001202243">
    <property type="component" value="Unassembled WGS sequence"/>
</dbReference>
<organism evidence="1 2">
    <name type="scientific">Janthinobacterium kumbetense</name>
    <dbReference type="NCBI Taxonomy" id="2950280"/>
    <lineage>
        <taxon>Bacteria</taxon>
        <taxon>Pseudomonadati</taxon>
        <taxon>Pseudomonadota</taxon>
        <taxon>Betaproteobacteria</taxon>
        <taxon>Burkholderiales</taxon>
        <taxon>Oxalobacteraceae</taxon>
        <taxon>Janthinobacterium</taxon>
    </lineage>
</organism>
<evidence type="ECO:0000313" key="1">
    <source>
        <dbReference type="EMBL" id="MCM2566278.1"/>
    </source>
</evidence>
<keyword evidence="2" id="KW-1185">Reference proteome</keyword>
<reference evidence="1 2" key="1">
    <citation type="submission" date="2022-06" db="EMBL/GenBank/DDBJ databases">
        <title>Janthinobacterium kumbetensis sp. nov., isolated from spring water in Turkey.</title>
        <authorList>
            <person name="Inan Bektas K."/>
            <person name="Belduz A.A."/>
            <person name="Canakci S."/>
            <person name="Nalcaoglu A."/>
            <person name="Ceylan E."/>
            <person name="Kati H."/>
        </authorList>
    </citation>
    <scope>NUCLEOTIDE SEQUENCE [LARGE SCALE GENOMIC DNA]</scope>
    <source>
        <strain evidence="1 2">GK</strain>
    </source>
</reference>
<gene>
    <name evidence="1" type="ORF">NCG91_11780</name>
</gene>
<name>A0ABT0WQT5_9BURK</name>
<evidence type="ECO:0000313" key="2">
    <source>
        <dbReference type="Proteomes" id="UP001202243"/>
    </source>
</evidence>
<proteinExistence type="predicted"/>